<dbReference type="Proteomes" id="UP000499080">
    <property type="component" value="Unassembled WGS sequence"/>
</dbReference>
<dbReference type="EMBL" id="BGPR01048154">
    <property type="protein sequence ID" value="GBO25169.1"/>
    <property type="molecule type" value="Genomic_DNA"/>
</dbReference>
<protein>
    <submittedName>
        <fullName evidence="1">Uncharacterized protein</fullName>
    </submittedName>
</protein>
<comment type="caution">
    <text evidence="1">The sequence shown here is derived from an EMBL/GenBank/DDBJ whole genome shotgun (WGS) entry which is preliminary data.</text>
</comment>
<organism evidence="1 2">
    <name type="scientific">Araneus ventricosus</name>
    <name type="common">Orbweaver spider</name>
    <name type="synonym">Epeira ventricosa</name>
    <dbReference type="NCBI Taxonomy" id="182803"/>
    <lineage>
        <taxon>Eukaryota</taxon>
        <taxon>Metazoa</taxon>
        <taxon>Ecdysozoa</taxon>
        <taxon>Arthropoda</taxon>
        <taxon>Chelicerata</taxon>
        <taxon>Arachnida</taxon>
        <taxon>Araneae</taxon>
        <taxon>Araneomorphae</taxon>
        <taxon>Entelegynae</taxon>
        <taxon>Araneoidea</taxon>
        <taxon>Araneidae</taxon>
        <taxon>Araneus</taxon>
    </lineage>
</organism>
<proteinExistence type="predicted"/>
<reference evidence="1 2" key="1">
    <citation type="journal article" date="2019" name="Sci. Rep.">
        <title>Orb-weaving spider Araneus ventricosus genome elucidates the spidroin gene catalogue.</title>
        <authorList>
            <person name="Kono N."/>
            <person name="Nakamura H."/>
            <person name="Ohtoshi R."/>
            <person name="Moran D.A.P."/>
            <person name="Shinohara A."/>
            <person name="Yoshida Y."/>
            <person name="Fujiwara M."/>
            <person name="Mori M."/>
            <person name="Tomita M."/>
            <person name="Arakawa K."/>
        </authorList>
    </citation>
    <scope>NUCLEOTIDE SEQUENCE [LARGE SCALE GENOMIC DNA]</scope>
</reference>
<dbReference type="AlphaFoldDB" id="A0A4Y2VIP2"/>
<keyword evidence="2" id="KW-1185">Reference proteome</keyword>
<gene>
    <name evidence="1" type="ORF">AVEN_110492_1</name>
</gene>
<sequence length="128" mass="14391">MERFEPPLCAIRVDEEPACLRRPLSCRTRGFPQWAALTQCRPGGHPHLPQHPGKLLNEHSRYMPRLWFTWGIYSAARLQQPPVSPGHVIGGAQEPHPLCNGLARNSALMQRTPHHANSLGFPRPEGHC</sequence>
<accession>A0A4Y2VIP2</accession>
<name>A0A4Y2VIP2_ARAVE</name>
<evidence type="ECO:0000313" key="1">
    <source>
        <dbReference type="EMBL" id="GBO25169.1"/>
    </source>
</evidence>
<evidence type="ECO:0000313" key="2">
    <source>
        <dbReference type="Proteomes" id="UP000499080"/>
    </source>
</evidence>